<name>A0ACB8S6T2_9AGAM</name>
<evidence type="ECO:0000313" key="2">
    <source>
        <dbReference type="Proteomes" id="UP000814033"/>
    </source>
</evidence>
<reference evidence="1" key="2">
    <citation type="journal article" date="2022" name="New Phytol.">
        <title>Evolutionary transition to the ectomycorrhizal habit in the genomes of a hyperdiverse lineage of mushroom-forming fungi.</title>
        <authorList>
            <person name="Looney B."/>
            <person name="Miyauchi S."/>
            <person name="Morin E."/>
            <person name="Drula E."/>
            <person name="Courty P.E."/>
            <person name="Kohler A."/>
            <person name="Kuo A."/>
            <person name="LaButti K."/>
            <person name="Pangilinan J."/>
            <person name="Lipzen A."/>
            <person name="Riley R."/>
            <person name="Andreopoulos W."/>
            <person name="He G."/>
            <person name="Johnson J."/>
            <person name="Nolan M."/>
            <person name="Tritt A."/>
            <person name="Barry K.W."/>
            <person name="Grigoriev I.V."/>
            <person name="Nagy L.G."/>
            <person name="Hibbett D."/>
            <person name="Henrissat B."/>
            <person name="Matheny P.B."/>
            <person name="Labbe J."/>
            <person name="Martin F.M."/>
        </authorList>
    </citation>
    <scope>NUCLEOTIDE SEQUENCE</scope>
    <source>
        <strain evidence="1">FP105234-sp</strain>
    </source>
</reference>
<evidence type="ECO:0000313" key="1">
    <source>
        <dbReference type="EMBL" id="KAI0051892.1"/>
    </source>
</evidence>
<dbReference type="Proteomes" id="UP000814033">
    <property type="component" value="Unassembled WGS sequence"/>
</dbReference>
<keyword evidence="2" id="KW-1185">Reference proteome</keyword>
<gene>
    <name evidence="1" type="ORF">FA95DRAFT_1554124</name>
</gene>
<sequence>MAENLVPWFLCRRVLSHWHGKLALLTQEHYLKFWLTHPEYRSLALLSVSLTPVAYAAIGPIADLHIVNQVIAPDGYSRATVLAGGTFPGPLITGFKGDTFLLNVKDDLTDDTMDLATSIHWHGLFQKTTNYADGPSFVTQCPIVPTNSFQYNFKAPDQAGTFWYHSHFKNQYCDGLRGAFVVYDPLDPNGVLYDIDDESTVITLADWYHYLSTNAPPVPQIATGLINGKGRYSGGPTNVPLSVINVVQGLRYRFRVVSISCDAGFTFSIDQHKLTVIEADGQNTKPLLVDNVLVLAGQRYSVVMKADQPIANYWIRSVPPGQTTDGGQNSAILRYLLAPDSDPTSTSTLSLPLVETNLHPLTSSPVPGSPTPGGADININLDIAFSFTTFEFEVNGTPFHPPNVPALLQILSGTSSVTDLLPSGSYYALEAGKSVEITMPGGAIGGPHPIHLHGHAFHVVRSAGNSTYNFDDPVIRDVVSIGTSSSDQTTIRFVADNPGPWFLHCHIDWHLNTGLAVVFAEDIGDIPAQDPVPDAWKNLCPLYNTFIGS</sequence>
<protein>
    <submittedName>
        <fullName evidence="1">Multicopper oxidase</fullName>
    </submittedName>
</protein>
<reference evidence="1" key="1">
    <citation type="submission" date="2021-02" db="EMBL/GenBank/DDBJ databases">
        <authorList>
            <consortium name="DOE Joint Genome Institute"/>
            <person name="Ahrendt S."/>
            <person name="Looney B.P."/>
            <person name="Miyauchi S."/>
            <person name="Morin E."/>
            <person name="Drula E."/>
            <person name="Courty P.E."/>
            <person name="Chicoki N."/>
            <person name="Fauchery L."/>
            <person name="Kohler A."/>
            <person name="Kuo A."/>
            <person name="Labutti K."/>
            <person name="Pangilinan J."/>
            <person name="Lipzen A."/>
            <person name="Riley R."/>
            <person name="Andreopoulos W."/>
            <person name="He G."/>
            <person name="Johnson J."/>
            <person name="Barry K.W."/>
            <person name="Grigoriev I.V."/>
            <person name="Nagy L."/>
            <person name="Hibbett D."/>
            <person name="Henrissat B."/>
            <person name="Matheny P.B."/>
            <person name="Labbe J."/>
            <person name="Martin F."/>
        </authorList>
    </citation>
    <scope>NUCLEOTIDE SEQUENCE</scope>
    <source>
        <strain evidence="1">FP105234-sp</strain>
    </source>
</reference>
<accession>A0ACB8S6T2</accession>
<organism evidence="1 2">
    <name type="scientific">Auriscalpium vulgare</name>
    <dbReference type="NCBI Taxonomy" id="40419"/>
    <lineage>
        <taxon>Eukaryota</taxon>
        <taxon>Fungi</taxon>
        <taxon>Dikarya</taxon>
        <taxon>Basidiomycota</taxon>
        <taxon>Agaricomycotina</taxon>
        <taxon>Agaricomycetes</taxon>
        <taxon>Russulales</taxon>
        <taxon>Auriscalpiaceae</taxon>
        <taxon>Auriscalpium</taxon>
    </lineage>
</organism>
<proteinExistence type="predicted"/>
<dbReference type="EMBL" id="MU275849">
    <property type="protein sequence ID" value="KAI0051892.1"/>
    <property type="molecule type" value="Genomic_DNA"/>
</dbReference>
<comment type="caution">
    <text evidence="1">The sequence shown here is derived from an EMBL/GenBank/DDBJ whole genome shotgun (WGS) entry which is preliminary data.</text>
</comment>